<dbReference type="Proteomes" id="UP001454036">
    <property type="component" value="Unassembled WGS sequence"/>
</dbReference>
<name>A0AAV3RS22_LITER</name>
<dbReference type="PANTHER" id="PTHR34197:SF3">
    <property type="entry name" value="DUF740 FAMILY PROTEIN"/>
    <property type="match status" value="1"/>
</dbReference>
<feature type="region of interest" description="Disordered" evidence="1">
    <location>
        <begin position="199"/>
        <end position="275"/>
    </location>
</feature>
<accession>A0AAV3RS22</accession>
<proteinExistence type="predicted"/>
<protein>
    <submittedName>
        <fullName evidence="2">Uncharacterized protein</fullName>
    </submittedName>
</protein>
<comment type="caution">
    <text evidence="2">The sequence shown here is derived from an EMBL/GenBank/DDBJ whole genome shotgun (WGS) entry which is preliminary data.</text>
</comment>
<dbReference type="AlphaFoldDB" id="A0AAV3RS22"/>
<reference evidence="2 3" key="1">
    <citation type="submission" date="2024-01" db="EMBL/GenBank/DDBJ databases">
        <title>The complete chloroplast genome sequence of Lithospermum erythrorhizon: insights into the phylogenetic relationship among Boraginaceae species and the maternal lineages of purple gromwells.</title>
        <authorList>
            <person name="Okada T."/>
            <person name="Watanabe K."/>
        </authorList>
    </citation>
    <scope>NUCLEOTIDE SEQUENCE [LARGE SCALE GENOMIC DNA]</scope>
</reference>
<feature type="compositionally biased region" description="Polar residues" evidence="1">
    <location>
        <begin position="412"/>
        <end position="423"/>
    </location>
</feature>
<dbReference type="EMBL" id="BAABME010011937">
    <property type="protein sequence ID" value="GAA0184483.1"/>
    <property type="molecule type" value="Genomic_DNA"/>
</dbReference>
<dbReference type="PANTHER" id="PTHR34197">
    <property type="entry name" value="OS04G0591300 PROTEIN"/>
    <property type="match status" value="1"/>
</dbReference>
<evidence type="ECO:0000256" key="1">
    <source>
        <dbReference type="SAM" id="MobiDB-lite"/>
    </source>
</evidence>
<gene>
    <name evidence="2" type="ORF">LIER_31771</name>
</gene>
<evidence type="ECO:0000313" key="2">
    <source>
        <dbReference type="EMBL" id="GAA0184483.1"/>
    </source>
</evidence>
<feature type="compositionally biased region" description="Basic and acidic residues" evidence="1">
    <location>
        <begin position="360"/>
        <end position="372"/>
    </location>
</feature>
<feature type="compositionally biased region" description="Polar residues" evidence="1">
    <location>
        <begin position="373"/>
        <end position="382"/>
    </location>
</feature>
<sequence length="423" mass="47105">MREKGKGLDTNNYLDLNYSFSYDMPCKKHPSSSSSGICAYCLKDRLVNLVCSECGEQRLSSCSCSDVSSSYRNSSCTGEIGSVGRISFLIENEKETKNEGEKSDDMILLRRSSSSCVEIQRSKNGFWKIKRLFIRNKKEKSCGKNDQKSEVRGVSRSRSLCSFRGGGEGSDNNFQSAKMSDVTGGILFSDFESRRSGFRGLSDVDSEPRNSGFRGLSDSENEPRKSGFRGLLDLEDEPRKSGFRGFGDSEHRQHQHVPMPRLLPKQGKGWSDSTQPYACETGVNSFKVVRKMGGPGELNRVNSVPNRSIFPVKETELSSMDDDDEDDPAFIDFKIDQLSSSESKREFSFAPRRRSAASCDHQDGNSRNEVTESTRVLSSSSVGGACRTIVNDKELKNGGKGSNNKGWKWTFFRQNSGRRSTSK</sequence>
<feature type="region of interest" description="Disordered" evidence="1">
    <location>
        <begin position="344"/>
        <end position="423"/>
    </location>
</feature>
<evidence type="ECO:0000313" key="3">
    <source>
        <dbReference type="Proteomes" id="UP001454036"/>
    </source>
</evidence>
<organism evidence="2 3">
    <name type="scientific">Lithospermum erythrorhizon</name>
    <name type="common">Purple gromwell</name>
    <name type="synonym">Lithospermum officinale var. erythrorhizon</name>
    <dbReference type="NCBI Taxonomy" id="34254"/>
    <lineage>
        <taxon>Eukaryota</taxon>
        <taxon>Viridiplantae</taxon>
        <taxon>Streptophyta</taxon>
        <taxon>Embryophyta</taxon>
        <taxon>Tracheophyta</taxon>
        <taxon>Spermatophyta</taxon>
        <taxon>Magnoliopsida</taxon>
        <taxon>eudicotyledons</taxon>
        <taxon>Gunneridae</taxon>
        <taxon>Pentapetalae</taxon>
        <taxon>asterids</taxon>
        <taxon>lamiids</taxon>
        <taxon>Boraginales</taxon>
        <taxon>Boraginaceae</taxon>
        <taxon>Boraginoideae</taxon>
        <taxon>Lithospermeae</taxon>
        <taxon>Lithospermum</taxon>
    </lineage>
</organism>
<keyword evidence="3" id="KW-1185">Reference proteome</keyword>